<evidence type="ECO:0000313" key="4">
    <source>
        <dbReference type="Proteomes" id="UP000193083"/>
    </source>
</evidence>
<feature type="chain" id="PRO_5012801489" evidence="2">
    <location>
        <begin position="27"/>
        <end position="731"/>
    </location>
</feature>
<feature type="region of interest" description="Disordered" evidence="1">
    <location>
        <begin position="546"/>
        <end position="565"/>
    </location>
</feature>
<dbReference type="AlphaFoldDB" id="A0A1X7PLE6"/>
<gene>
    <name evidence="3" type="ORF">SAMN02982922_4692</name>
</gene>
<keyword evidence="2" id="KW-0732">Signal</keyword>
<dbReference type="InterPro" id="IPR011990">
    <property type="entry name" value="TPR-like_helical_dom_sf"/>
</dbReference>
<sequence>MPAVRGAIRLFAVALLGVGTCFHAIADDIVPPWDPRPTGTVPPHRLRLPAADVIEVQQEMPRPPLETAQAQPAPASPPAPVVSAPDQAGQRPKVDESALRYFARQGDTKRLEAEIARLKALYPDWTPPADPLAVPVNVDEKLEAVWALYAAGKYAEARRAIAQRRTDEPGWTPPPDLLERLAVAEAREQLVNASNLHQYDTVIRIGSGHPSLLTCSEVDVLWRVAEAFAETQRANRARDAYRYILTNCDDTQERLATAQNAVRLLPSEMADELLALERFDAAGVGEFGPVRDDLARKGVAAGGADPAVDASPEQLARVEKLATAEGKASDSLLLGWYNLRHGQSEAAEKWFRAARGIEDSAEASQGLSLVLVARKAFEEAESVLYPWRDANDETRSSYLAAVANLLGVEPRVDVPPEVLQRMAAAAASARDVAAAQQFGWYARAFNQFDTAGKWFSTALSWNPDDEPSAYGLALTYHQLGNATGLAELKRIWRGRSERILAVGERTRGQPAGGTPTSVAVETPAAPPSAQSVAVETAPVLAAPRNNAVSESAAAPGTASRPRGCADTIHPSTLSAQGALDRGWCLMEANRPLEAAEAFERALATTDGHARSDAAYGQSLAYLRAGLVDDAAVAAAKAPQQRRRVAELQSSILAERALGAFENGRYVEALIALDQRAQIAPERIDLMVLRGYAYLNLNRREDARRIFEAAAGTGSRDALKGLAAVDENASQR</sequence>
<proteinExistence type="predicted"/>
<evidence type="ECO:0000313" key="3">
    <source>
        <dbReference type="EMBL" id="SMH52554.1"/>
    </source>
</evidence>
<name>A0A1X7PLE6_9HYPH</name>
<feature type="signal peptide" evidence="2">
    <location>
        <begin position="1"/>
        <end position="26"/>
    </location>
</feature>
<keyword evidence="4" id="KW-1185">Reference proteome</keyword>
<dbReference type="EMBL" id="FXBL01000004">
    <property type="protein sequence ID" value="SMH52554.1"/>
    <property type="molecule type" value="Genomic_DNA"/>
</dbReference>
<reference evidence="3 4" key="1">
    <citation type="submission" date="2017-04" db="EMBL/GenBank/DDBJ databases">
        <authorList>
            <person name="Afonso C.L."/>
            <person name="Miller P.J."/>
            <person name="Scott M.A."/>
            <person name="Spackman E."/>
            <person name="Goraichik I."/>
            <person name="Dimitrov K.M."/>
            <person name="Suarez D.L."/>
            <person name="Swayne D.E."/>
        </authorList>
    </citation>
    <scope>NUCLEOTIDE SEQUENCE [LARGE SCALE GENOMIC DNA]</scope>
    <source>
        <strain evidence="3 4">B5P</strain>
    </source>
</reference>
<accession>A0A1X7PLE6</accession>
<organism evidence="3 4">
    <name type="scientific">Mesorhizobium australicum</name>
    <dbReference type="NCBI Taxonomy" id="536018"/>
    <lineage>
        <taxon>Bacteria</taxon>
        <taxon>Pseudomonadati</taxon>
        <taxon>Pseudomonadota</taxon>
        <taxon>Alphaproteobacteria</taxon>
        <taxon>Hyphomicrobiales</taxon>
        <taxon>Phyllobacteriaceae</taxon>
        <taxon>Mesorhizobium</taxon>
    </lineage>
</organism>
<dbReference type="RefSeq" id="WP_085466357.1">
    <property type="nucleotide sequence ID" value="NZ_FXBL01000004.1"/>
</dbReference>
<dbReference type="SUPFAM" id="SSF48452">
    <property type="entry name" value="TPR-like"/>
    <property type="match status" value="2"/>
</dbReference>
<feature type="region of interest" description="Disordered" evidence="1">
    <location>
        <begin position="64"/>
        <end position="94"/>
    </location>
</feature>
<evidence type="ECO:0000256" key="1">
    <source>
        <dbReference type="SAM" id="MobiDB-lite"/>
    </source>
</evidence>
<feature type="region of interest" description="Disordered" evidence="1">
    <location>
        <begin position="502"/>
        <end position="532"/>
    </location>
</feature>
<evidence type="ECO:0000256" key="2">
    <source>
        <dbReference type="SAM" id="SignalP"/>
    </source>
</evidence>
<dbReference type="OrthoDB" id="7324591at2"/>
<protein>
    <submittedName>
        <fullName evidence="3">Tetratricopeptide repeat-containing protein</fullName>
    </submittedName>
</protein>
<dbReference type="Gene3D" id="1.25.40.10">
    <property type="entry name" value="Tetratricopeptide repeat domain"/>
    <property type="match status" value="2"/>
</dbReference>
<dbReference type="Proteomes" id="UP000193083">
    <property type="component" value="Unassembled WGS sequence"/>
</dbReference>